<name>A0A5C1ARZ3_9BACT</name>
<keyword evidence="1" id="KW-0732">Signal</keyword>
<keyword evidence="3" id="KW-1185">Reference proteome</keyword>
<organism evidence="2 3">
    <name type="scientific">Limnoglobus roseus</name>
    <dbReference type="NCBI Taxonomy" id="2598579"/>
    <lineage>
        <taxon>Bacteria</taxon>
        <taxon>Pseudomonadati</taxon>
        <taxon>Planctomycetota</taxon>
        <taxon>Planctomycetia</taxon>
        <taxon>Gemmatales</taxon>
        <taxon>Gemmataceae</taxon>
        <taxon>Limnoglobus</taxon>
    </lineage>
</organism>
<proteinExistence type="predicted"/>
<dbReference type="AlphaFoldDB" id="A0A5C1ARZ3"/>
<reference evidence="3" key="1">
    <citation type="submission" date="2019-08" db="EMBL/GenBank/DDBJ databases">
        <title>Limnoglobus roseus gen. nov., sp. nov., a novel freshwater planctomycete with a giant genome from the family Gemmataceae.</title>
        <authorList>
            <person name="Kulichevskaya I.S."/>
            <person name="Naumoff D.G."/>
            <person name="Miroshnikov K."/>
            <person name="Ivanova A."/>
            <person name="Philippov D.A."/>
            <person name="Hakobyan A."/>
            <person name="Rijpstra I.C."/>
            <person name="Sinninghe Damste J.S."/>
            <person name="Liesack W."/>
            <person name="Dedysh S.N."/>
        </authorList>
    </citation>
    <scope>NUCLEOTIDE SEQUENCE [LARGE SCALE GENOMIC DNA]</scope>
    <source>
        <strain evidence="3">PX52</strain>
    </source>
</reference>
<feature type="chain" id="PRO_5022858357" evidence="1">
    <location>
        <begin position="28"/>
        <end position="853"/>
    </location>
</feature>
<dbReference type="InterPro" id="IPR019734">
    <property type="entry name" value="TPR_rpt"/>
</dbReference>
<dbReference type="SUPFAM" id="SSF48452">
    <property type="entry name" value="TPR-like"/>
    <property type="match status" value="1"/>
</dbReference>
<dbReference type="KEGG" id="lrs:PX52LOC_06735"/>
<dbReference type="OrthoDB" id="9787613at2"/>
<protein>
    <submittedName>
        <fullName evidence="2">Tetratricopeptide repeat protein</fullName>
    </submittedName>
</protein>
<evidence type="ECO:0000256" key="1">
    <source>
        <dbReference type="SAM" id="SignalP"/>
    </source>
</evidence>
<accession>A0A5C1ARZ3</accession>
<evidence type="ECO:0000313" key="3">
    <source>
        <dbReference type="Proteomes" id="UP000324974"/>
    </source>
</evidence>
<gene>
    <name evidence="2" type="ORF">PX52LOC_06735</name>
</gene>
<dbReference type="EMBL" id="CP042425">
    <property type="protein sequence ID" value="QEL19658.1"/>
    <property type="molecule type" value="Genomic_DNA"/>
</dbReference>
<dbReference type="Proteomes" id="UP000324974">
    <property type="component" value="Chromosome"/>
</dbReference>
<evidence type="ECO:0000313" key="2">
    <source>
        <dbReference type="EMBL" id="QEL19658.1"/>
    </source>
</evidence>
<dbReference type="SMART" id="SM00028">
    <property type="entry name" value="TPR"/>
    <property type="match status" value="5"/>
</dbReference>
<dbReference type="InterPro" id="IPR011990">
    <property type="entry name" value="TPR-like_helical_dom_sf"/>
</dbReference>
<dbReference type="RefSeq" id="WP_149114025.1">
    <property type="nucleotide sequence ID" value="NZ_CP042425.1"/>
</dbReference>
<sequence>MTADRQHVRLPLILLGVVFFASHPGQAAEIADAEKLLLAGKYDDTAKLAADELAKPAPSEAWWVLKIRAEIARGKIDAAGQTLALARQQFPTDLGLLLVGYDLFHRTGQDQPAAELEKLIRERTPRTPAERIGVGRFLLARGTDAKEVLDKFYNPVAKAAAPPAPGVTAEPGSVAVAFATAELALGKNDRGFAADTLQKAPKDAARDPHFHYLLARAFAEDDRARATKAIADALAINPHHVESLLFQADHQLDGEKYADTLATLGRAMDVDPGEPRAWALRAVVAHLQNDAAGEAKARQTALTRWPANPEVEHLIGRKLSQDYRFTEGAAYQRQSLEKDRNYQPAKLQLCQDLLRLGQEAEGWKLASEVFTADGYNVVAHNLVTLRDHLASFRTLAGNGILLRMDAKEAELYCPRAMAVLTRARDTLGKKYGVKLDRAVTVEIFPRKQDFAVRTFGMPGADGFLGVCFGPVITANSPASQGKDPSNWEAVLWHEFCHTVTLHKSRNKMPRWLSEGISVYEEAQENPAWGQRLTPRYHEMITGDGLTPLSQLSSAFMNAKSALHVQFAYFESALAVEFLITKFKFEALTQVLDDLGAGLPINESLERRTGSPLAKLDADFAEFARGRAKAVAPEATWDKPELPADADSTAVRGWLDKHPKNFFGLVRLGQRLVREEKWSEAETTLKELQSLFPQYIGAGNAYESLAAVYRHGKDVAKEAAILEELAKYDADALTAFQRLAELAEANADWPTVARNARRMLAVNPLIAAPHRTLAKAAEQLKERDEALAGYRAALQFAPPDAADLHYRLAVLHDLKGERDKARREVLKALEDAPRLREAHKLLLKLTDVPAEKTP</sequence>
<feature type="signal peptide" evidence="1">
    <location>
        <begin position="1"/>
        <end position="27"/>
    </location>
</feature>
<dbReference type="Gene3D" id="1.25.40.10">
    <property type="entry name" value="Tetratricopeptide repeat domain"/>
    <property type="match status" value="2"/>
</dbReference>